<proteinExistence type="predicted"/>
<dbReference type="InterPro" id="IPR045851">
    <property type="entry name" value="AMP-bd_C_sf"/>
</dbReference>
<dbReference type="Proteomes" id="UP000184608">
    <property type="component" value="Unassembled WGS sequence"/>
</dbReference>
<dbReference type="RefSeq" id="WP_073601996.1">
    <property type="nucleotide sequence ID" value="NZ_FQXZ01000004.1"/>
</dbReference>
<protein>
    <submittedName>
        <fullName evidence="2">Phenylacetate-coenzyme A ligase</fullName>
        <ecNumber evidence="2">6.2.1.30</ecNumber>
    </submittedName>
</protein>
<evidence type="ECO:0000259" key="1">
    <source>
        <dbReference type="Pfam" id="PF00501"/>
    </source>
</evidence>
<reference evidence="2 3" key="1">
    <citation type="submission" date="2016-11" db="EMBL/GenBank/DDBJ databases">
        <authorList>
            <person name="Jaros S."/>
            <person name="Januszkiewicz K."/>
            <person name="Wedrychowicz H."/>
        </authorList>
    </citation>
    <scope>NUCLEOTIDE SEQUENCE [LARGE SCALE GENOMIC DNA]</scope>
    <source>
        <strain evidence="2 3">CECT 7868</strain>
    </source>
</reference>
<dbReference type="SUPFAM" id="SSF56801">
    <property type="entry name" value="Acetyl-CoA synthetase-like"/>
    <property type="match status" value="1"/>
</dbReference>
<keyword evidence="2" id="KW-0436">Ligase</keyword>
<accession>A0A1M5UWT7</accession>
<dbReference type="InterPro" id="IPR042099">
    <property type="entry name" value="ANL_N_sf"/>
</dbReference>
<evidence type="ECO:0000313" key="3">
    <source>
        <dbReference type="Proteomes" id="UP000184608"/>
    </source>
</evidence>
<dbReference type="Pfam" id="PF00501">
    <property type="entry name" value="AMP-binding"/>
    <property type="match status" value="1"/>
</dbReference>
<name>A0A1M5UWT7_9VIBR</name>
<sequence>MYAIFKQGLYEKAKAVYEFHQRFEEGGVGPDELKQYQELQLRQVLGYVRQGSEFYRKQLEDFSEQVCETMTLHQLKLLPFTTKEQMRQARTQLPSAPLHESWVYYETTGTTGAPTPCPRSETDSMHNNTPLILRYRDIFSQHGSQHIVGVMGPTELHSTGDTFEDVMRSLGHSVVKMWPRSPVVGMKRAVALIEELGITALVCTPAVAIDLARYMIDAGKSAAESPVRLILTLGELTTPALLRNLGHTWGAKIYNCMYASQESSILAVCAADECLYTVPLNNYYELIDPDSGALLTPGDDELAGELVITHLYPGQKPLIRYRTGDMVRAVQLPDGRLKITPVGRVRDRLILNGTEYYAWDLEAALLEHLPGCLDYAIQIQSENGSDCLNIIAELTDTSAHDAGTLAQVKAYMEAQLAGVTIELNAGQTSALTATSAMVSWKAARLHDLRQEGDNSDRDAALALLSRGFRS</sequence>
<dbReference type="Gene3D" id="3.30.300.30">
    <property type="match status" value="1"/>
</dbReference>
<feature type="domain" description="AMP-dependent synthetase/ligase" evidence="1">
    <location>
        <begin position="97"/>
        <end position="308"/>
    </location>
</feature>
<dbReference type="STRING" id="1216006.VA7868_00201"/>
<dbReference type="EC" id="6.2.1.30" evidence="2"/>
<evidence type="ECO:0000313" key="2">
    <source>
        <dbReference type="EMBL" id="SHH67445.1"/>
    </source>
</evidence>
<dbReference type="InterPro" id="IPR000873">
    <property type="entry name" value="AMP-dep_synth/lig_dom"/>
</dbReference>
<dbReference type="Gene3D" id="3.40.50.12780">
    <property type="entry name" value="N-terminal domain of ligase-like"/>
    <property type="match status" value="1"/>
</dbReference>
<dbReference type="AlphaFoldDB" id="A0A1M5UWT7"/>
<keyword evidence="3" id="KW-1185">Reference proteome</keyword>
<dbReference type="GO" id="GO:0047475">
    <property type="term" value="F:phenylacetate-CoA ligase activity"/>
    <property type="evidence" value="ECO:0007669"/>
    <property type="project" value="UniProtKB-EC"/>
</dbReference>
<gene>
    <name evidence="2" type="ORF">VA7868_00201</name>
</gene>
<dbReference type="PANTHER" id="PTHR43845:SF1">
    <property type="entry name" value="BLR5969 PROTEIN"/>
    <property type="match status" value="1"/>
</dbReference>
<dbReference type="EMBL" id="FQXZ01000004">
    <property type="protein sequence ID" value="SHH67445.1"/>
    <property type="molecule type" value="Genomic_DNA"/>
</dbReference>
<dbReference type="PANTHER" id="PTHR43845">
    <property type="entry name" value="BLR5969 PROTEIN"/>
    <property type="match status" value="1"/>
</dbReference>
<dbReference type="OrthoDB" id="580775at2"/>
<organism evidence="2 3">
    <name type="scientific">Vibrio aerogenes CECT 7868</name>
    <dbReference type="NCBI Taxonomy" id="1216006"/>
    <lineage>
        <taxon>Bacteria</taxon>
        <taxon>Pseudomonadati</taxon>
        <taxon>Pseudomonadota</taxon>
        <taxon>Gammaproteobacteria</taxon>
        <taxon>Vibrionales</taxon>
        <taxon>Vibrionaceae</taxon>
        <taxon>Vibrio</taxon>
    </lineage>
</organism>